<dbReference type="RefSeq" id="WP_308457123.1">
    <property type="nucleotide sequence ID" value="NZ_JAJEQM010000023.1"/>
</dbReference>
<comment type="caution">
    <text evidence="1">The sequence shown here is derived from an EMBL/GenBank/DDBJ whole genome shotgun (WGS) entry which is preliminary data.</text>
</comment>
<accession>A0AAE3E0Y6</accession>
<evidence type="ECO:0000313" key="2">
    <source>
        <dbReference type="Proteomes" id="UP001198242"/>
    </source>
</evidence>
<dbReference type="EMBL" id="JAJEQM010000023">
    <property type="protein sequence ID" value="MCC2211694.1"/>
    <property type="molecule type" value="Genomic_DNA"/>
</dbReference>
<reference evidence="1 2" key="1">
    <citation type="submission" date="2021-10" db="EMBL/GenBank/DDBJ databases">
        <title>Anaerobic single-cell dispensing facilitates the cultivation of human gut bacteria.</title>
        <authorList>
            <person name="Afrizal A."/>
        </authorList>
    </citation>
    <scope>NUCLEOTIDE SEQUENCE [LARGE SCALE GENOMIC DNA]</scope>
    <source>
        <strain evidence="1 2">CLA-AA-H232</strain>
    </source>
</reference>
<evidence type="ECO:0000313" key="1">
    <source>
        <dbReference type="EMBL" id="MCC2211694.1"/>
    </source>
</evidence>
<dbReference type="Proteomes" id="UP001198242">
    <property type="component" value="Unassembled WGS sequence"/>
</dbReference>
<sequence>MKGKENIMGKEIKVVCGLIYDDEFHARTGGTRFYHLNGDIETNADGEQVYVCTKQNQQGKFEDITEPVSNLPIVVQRFIELYAQNAGSDRNVKYIGKHSSELV</sequence>
<dbReference type="AlphaFoldDB" id="A0AAE3E0Y6"/>
<proteinExistence type="predicted"/>
<gene>
    <name evidence="1" type="ORF">LKE05_12975</name>
</gene>
<protein>
    <submittedName>
        <fullName evidence="1">Uncharacterized protein</fullName>
    </submittedName>
</protein>
<organism evidence="1 2">
    <name type="scientific">Hominilimicola fabiformis</name>
    <dbReference type="NCBI Taxonomy" id="2885356"/>
    <lineage>
        <taxon>Bacteria</taxon>
        <taxon>Bacillati</taxon>
        <taxon>Bacillota</taxon>
        <taxon>Clostridia</taxon>
        <taxon>Eubacteriales</taxon>
        <taxon>Oscillospiraceae</taxon>
        <taxon>Hominilimicola</taxon>
    </lineage>
</organism>
<keyword evidence="2" id="KW-1185">Reference proteome</keyword>
<name>A0AAE3E0Y6_9FIRM</name>